<evidence type="ECO:0000256" key="1">
    <source>
        <dbReference type="SAM" id="MobiDB-lite"/>
    </source>
</evidence>
<reference evidence="3" key="1">
    <citation type="journal article" date="2005" name="Nature">
        <title>The map-based sequence of the rice genome.</title>
        <authorList>
            <consortium name="International rice genome sequencing project (IRGSP)"/>
            <person name="Matsumoto T."/>
            <person name="Wu J."/>
            <person name="Kanamori H."/>
            <person name="Katayose Y."/>
            <person name="Fujisawa M."/>
            <person name="Namiki N."/>
            <person name="Mizuno H."/>
            <person name="Yamamoto K."/>
            <person name="Antonio B.A."/>
            <person name="Baba T."/>
            <person name="Sakata K."/>
            <person name="Nagamura Y."/>
            <person name="Aoki H."/>
            <person name="Arikawa K."/>
            <person name="Arita K."/>
            <person name="Bito T."/>
            <person name="Chiden Y."/>
            <person name="Fujitsuka N."/>
            <person name="Fukunaka R."/>
            <person name="Hamada M."/>
            <person name="Harada C."/>
            <person name="Hayashi A."/>
            <person name="Hijishita S."/>
            <person name="Honda M."/>
            <person name="Hosokawa S."/>
            <person name="Ichikawa Y."/>
            <person name="Idonuma A."/>
            <person name="Iijima M."/>
            <person name="Ikeda M."/>
            <person name="Ikeno M."/>
            <person name="Ito K."/>
            <person name="Ito S."/>
            <person name="Ito T."/>
            <person name="Ito Y."/>
            <person name="Ito Y."/>
            <person name="Iwabuchi A."/>
            <person name="Kamiya K."/>
            <person name="Karasawa W."/>
            <person name="Kurita K."/>
            <person name="Katagiri S."/>
            <person name="Kikuta A."/>
            <person name="Kobayashi H."/>
            <person name="Kobayashi N."/>
            <person name="Machita K."/>
            <person name="Maehara T."/>
            <person name="Masukawa M."/>
            <person name="Mizubayashi T."/>
            <person name="Mukai Y."/>
            <person name="Nagasaki H."/>
            <person name="Nagata Y."/>
            <person name="Naito S."/>
            <person name="Nakashima M."/>
            <person name="Nakama Y."/>
            <person name="Nakamichi Y."/>
            <person name="Nakamura M."/>
            <person name="Meguro A."/>
            <person name="Negishi M."/>
            <person name="Ohta I."/>
            <person name="Ohta T."/>
            <person name="Okamoto M."/>
            <person name="Ono N."/>
            <person name="Saji S."/>
            <person name="Sakaguchi M."/>
            <person name="Sakai K."/>
            <person name="Shibata M."/>
            <person name="Shimokawa T."/>
            <person name="Song J."/>
            <person name="Takazaki Y."/>
            <person name="Terasawa K."/>
            <person name="Tsugane M."/>
            <person name="Tsuji K."/>
            <person name="Ueda S."/>
            <person name="Waki K."/>
            <person name="Yamagata H."/>
            <person name="Yamamoto M."/>
            <person name="Yamamoto S."/>
            <person name="Yamane H."/>
            <person name="Yoshiki S."/>
            <person name="Yoshihara R."/>
            <person name="Yukawa K."/>
            <person name="Zhong H."/>
            <person name="Yano M."/>
            <person name="Yuan Q."/>
            <person name="Ouyang S."/>
            <person name="Liu J."/>
            <person name="Jones K.M."/>
            <person name="Gansberger K."/>
            <person name="Moffat K."/>
            <person name="Hill J."/>
            <person name="Bera J."/>
            <person name="Fadrosh D."/>
            <person name="Jin S."/>
            <person name="Johri S."/>
            <person name="Kim M."/>
            <person name="Overton L."/>
            <person name="Reardon M."/>
            <person name="Tsitrin T."/>
            <person name="Vuong H."/>
            <person name="Weaver B."/>
            <person name="Ciecko A."/>
            <person name="Tallon L."/>
            <person name="Jackson J."/>
            <person name="Pai G."/>
            <person name="Aken S.V."/>
            <person name="Utterback T."/>
            <person name="Reidmuller S."/>
            <person name="Feldblyum T."/>
            <person name="Hsiao J."/>
            <person name="Zismann V."/>
            <person name="Iobst S."/>
            <person name="de Vazeille A.R."/>
            <person name="Buell C.R."/>
            <person name="Ying K."/>
            <person name="Li Y."/>
            <person name="Lu T."/>
            <person name="Huang Y."/>
            <person name="Zhao Q."/>
            <person name="Feng Q."/>
            <person name="Zhang L."/>
            <person name="Zhu J."/>
            <person name="Weng Q."/>
            <person name="Mu J."/>
            <person name="Lu Y."/>
            <person name="Fan D."/>
            <person name="Liu Y."/>
            <person name="Guan J."/>
            <person name="Zhang Y."/>
            <person name="Yu S."/>
            <person name="Liu X."/>
            <person name="Zhang Y."/>
            <person name="Hong G."/>
            <person name="Han B."/>
            <person name="Choisne N."/>
            <person name="Demange N."/>
            <person name="Orjeda G."/>
            <person name="Samain S."/>
            <person name="Cattolico L."/>
            <person name="Pelletier E."/>
            <person name="Couloux A."/>
            <person name="Segurens B."/>
            <person name="Wincker P."/>
            <person name="D'Hont A."/>
            <person name="Scarpelli C."/>
            <person name="Weissenbach J."/>
            <person name="Salanoubat M."/>
            <person name="Quetier F."/>
            <person name="Yu Y."/>
            <person name="Kim H.R."/>
            <person name="Rambo T."/>
            <person name="Currie J."/>
            <person name="Collura K."/>
            <person name="Luo M."/>
            <person name="Yang T."/>
            <person name="Ammiraju J.S.S."/>
            <person name="Engler F."/>
            <person name="Soderlund C."/>
            <person name="Wing R.A."/>
            <person name="Palmer L.E."/>
            <person name="de la Bastide M."/>
            <person name="Spiegel L."/>
            <person name="Nascimento L."/>
            <person name="Zutavern T."/>
            <person name="O'Shaughnessy A."/>
            <person name="Dike S."/>
            <person name="Dedhia N."/>
            <person name="Preston R."/>
            <person name="Balija V."/>
            <person name="McCombie W.R."/>
            <person name="Chow T."/>
            <person name="Chen H."/>
            <person name="Chung M."/>
            <person name="Chen C."/>
            <person name="Shaw J."/>
            <person name="Wu H."/>
            <person name="Hsiao K."/>
            <person name="Chao Y."/>
            <person name="Chu M."/>
            <person name="Cheng C."/>
            <person name="Hour A."/>
            <person name="Lee P."/>
            <person name="Lin S."/>
            <person name="Lin Y."/>
            <person name="Liou J."/>
            <person name="Liu S."/>
            <person name="Hsing Y."/>
            <person name="Raghuvanshi S."/>
            <person name="Mohanty A."/>
            <person name="Bharti A.K."/>
            <person name="Gaur A."/>
            <person name="Gupta V."/>
            <person name="Kumar D."/>
            <person name="Ravi V."/>
            <person name="Vij S."/>
            <person name="Kapur A."/>
            <person name="Khurana P."/>
            <person name="Khurana P."/>
            <person name="Khurana J.P."/>
            <person name="Tyagi A.K."/>
            <person name="Gaikwad K."/>
            <person name="Singh A."/>
            <person name="Dalal V."/>
            <person name="Srivastava S."/>
            <person name="Dixit A."/>
            <person name="Pal A.K."/>
            <person name="Ghazi I.A."/>
            <person name="Yadav M."/>
            <person name="Pandit A."/>
            <person name="Bhargava A."/>
            <person name="Sureshbabu K."/>
            <person name="Batra K."/>
            <person name="Sharma T.R."/>
            <person name="Mohapatra T."/>
            <person name="Singh N.K."/>
            <person name="Messing J."/>
            <person name="Nelson A.B."/>
            <person name="Fuks G."/>
            <person name="Kavchok S."/>
            <person name="Keizer G."/>
            <person name="Linton E."/>
            <person name="Llaca V."/>
            <person name="Song R."/>
            <person name="Tanyolac B."/>
            <person name="Young S."/>
            <person name="Ho-Il K."/>
            <person name="Hahn J.H."/>
            <person name="Sangsakoo G."/>
            <person name="Vanavichit A."/>
            <person name="de Mattos Luiz.A.T."/>
            <person name="Zimmer P.D."/>
            <person name="Malone G."/>
            <person name="Dellagostin O."/>
            <person name="de Oliveira A.C."/>
            <person name="Bevan M."/>
            <person name="Bancroft I."/>
            <person name="Minx P."/>
            <person name="Cordum H."/>
            <person name="Wilson R."/>
            <person name="Cheng Z."/>
            <person name="Jin W."/>
            <person name="Jiang J."/>
            <person name="Leong S.A."/>
            <person name="Iwama H."/>
            <person name="Gojobori T."/>
            <person name="Itoh T."/>
            <person name="Niimura Y."/>
            <person name="Fujii Y."/>
            <person name="Habara T."/>
            <person name="Sakai H."/>
            <person name="Sato Y."/>
            <person name="Wilson G."/>
            <person name="Kumar K."/>
            <person name="McCouch S."/>
            <person name="Juretic N."/>
            <person name="Hoen D."/>
            <person name="Wright S."/>
            <person name="Bruskiewich R."/>
            <person name="Bureau T."/>
            <person name="Miyao A."/>
            <person name="Hirochika H."/>
            <person name="Nishikawa T."/>
            <person name="Kadowaki K."/>
            <person name="Sugiura M."/>
            <person name="Burr B."/>
            <person name="Sasaki T."/>
        </authorList>
    </citation>
    <scope>NUCLEOTIDE SEQUENCE [LARGE SCALE GENOMIC DNA]</scope>
    <source>
        <strain evidence="3">cv. Nipponbare</strain>
    </source>
</reference>
<name>A0A0P0Y2M3_ORYSJ</name>
<protein>
    <submittedName>
        <fullName evidence="2">Os11g0493900 protein</fullName>
    </submittedName>
</protein>
<reference evidence="2 3" key="2">
    <citation type="journal article" date="2013" name="Plant Cell Physiol.">
        <title>Rice Annotation Project Database (RAP-DB): an integrative and interactive database for rice genomics.</title>
        <authorList>
            <person name="Sakai H."/>
            <person name="Lee S.S."/>
            <person name="Tanaka T."/>
            <person name="Numa H."/>
            <person name="Kim J."/>
            <person name="Kawahara Y."/>
            <person name="Wakimoto H."/>
            <person name="Yang C.C."/>
            <person name="Iwamoto M."/>
            <person name="Abe T."/>
            <person name="Yamada Y."/>
            <person name="Muto A."/>
            <person name="Inokuchi H."/>
            <person name="Ikemura T."/>
            <person name="Matsumoto T."/>
            <person name="Sasaki T."/>
            <person name="Itoh T."/>
        </authorList>
    </citation>
    <scope>NUCLEOTIDE SEQUENCE [LARGE SCALE GENOMIC DNA]</scope>
    <source>
        <strain evidence="3">cv. Nipponbare</strain>
    </source>
</reference>
<evidence type="ECO:0000313" key="3">
    <source>
        <dbReference type="Proteomes" id="UP000059680"/>
    </source>
</evidence>
<feature type="compositionally biased region" description="Gly residues" evidence="1">
    <location>
        <begin position="69"/>
        <end position="82"/>
    </location>
</feature>
<dbReference type="PaxDb" id="39947-A0A0P0Y2M3"/>
<dbReference type="Proteomes" id="UP000059680">
    <property type="component" value="Chromosome 11"/>
</dbReference>
<keyword evidence="3" id="KW-1185">Reference proteome</keyword>
<evidence type="ECO:0000313" key="2">
    <source>
        <dbReference type="EMBL" id="BAT14105.1"/>
    </source>
</evidence>
<feature type="region of interest" description="Disordered" evidence="1">
    <location>
        <begin position="54"/>
        <end position="86"/>
    </location>
</feature>
<sequence length="110" mass="12001">MATAAPPPCSMESEAATPTDAAGWVSLQYLVRWRRRNFRETRFGFFGQQRDFREKKRGHRECDAAPSPGAGGAASAGGGTGTGAIPWRPERVRVAWRRLLVPDGSIDRSG</sequence>
<gene>
    <name evidence="2" type="ordered locus">Os11g0493900</name>
    <name evidence="2" type="ORF">OSNPB_110493900</name>
</gene>
<accession>A0A0P0Y2M3</accession>
<organism evidence="2 3">
    <name type="scientific">Oryza sativa subsp. japonica</name>
    <name type="common">Rice</name>
    <dbReference type="NCBI Taxonomy" id="39947"/>
    <lineage>
        <taxon>Eukaryota</taxon>
        <taxon>Viridiplantae</taxon>
        <taxon>Streptophyta</taxon>
        <taxon>Embryophyta</taxon>
        <taxon>Tracheophyta</taxon>
        <taxon>Spermatophyta</taxon>
        <taxon>Magnoliopsida</taxon>
        <taxon>Liliopsida</taxon>
        <taxon>Poales</taxon>
        <taxon>Poaceae</taxon>
        <taxon>BOP clade</taxon>
        <taxon>Oryzoideae</taxon>
        <taxon>Oryzeae</taxon>
        <taxon>Oryzinae</taxon>
        <taxon>Oryza</taxon>
        <taxon>Oryza sativa</taxon>
    </lineage>
</organism>
<reference evidence="2 3" key="3">
    <citation type="journal article" date="2013" name="Rice">
        <title>Improvement of the Oryza sativa Nipponbare reference genome using next generation sequence and optical map data.</title>
        <authorList>
            <person name="Kawahara Y."/>
            <person name="de la Bastide M."/>
            <person name="Hamilton J.P."/>
            <person name="Kanamori H."/>
            <person name="McCombie W.R."/>
            <person name="Ouyang S."/>
            <person name="Schwartz D.C."/>
            <person name="Tanaka T."/>
            <person name="Wu J."/>
            <person name="Zhou S."/>
            <person name="Childs K.L."/>
            <person name="Davidson R.M."/>
            <person name="Lin H."/>
            <person name="Quesada-Ocampo L."/>
            <person name="Vaillancourt B."/>
            <person name="Sakai H."/>
            <person name="Lee S.S."/>
            <person name="Kim J."/>
            <person name="Numa H."/>
            <person name="Itoh T."/>
            <person name="Buell C.R."/>
            <person name="Matsumoto T."/>
        </authorList>
    </citation>
    <scope>NUCLEOTIDE SEQUENCE [LARGE SCALE GENOMIC DNA]</scope>
    <source>
        <strain evidence="3">cv. Nipponbare</strain>
    </source>
</reference>
<dbReference type="EMBL" id="AP014967">
    <property type="protein sequence ID" value="BAT14105.1"/>
    <property type="molecule type" value="Genomic_DNA"/>
</dbReference>
<proteinExistence type="predicted"/>
<dbReference type="AlphaFoldDB" id="A0A0P0Y2M3"/>
<dbReference type="InParanoid" id="A0A0P0Y2M3"/>